<evidence type="ECO:0000313" key="5">
    <source>
        <dbReference type="Proteomes" id="UP000605846"/>
    </source>
</evidence>
<comment type="caution">
    <text evidence="4">The sequence shown here is derived from an EMBL/GenBank/DDBJ whole genome shotgun (WGS) entry which is preliminary data.</text>
</comment>
<dbReference type="EMBL" id="JABAYA010000009">
    <property type="protein sequence ID" value="KAF7731550.1"/>
    <property type="molecule type" value="Genomic_DNA"/>
</dbReference>
<dbReference type="Gene3D" id="2.60.40.1820">
    <property type="match status" value="1"/>
</dbReference>
<dbReference type="AlphaFoldDB" id="A0A8H7BYK9"/>
<accession>A0A8H7BYK9</accession>
<evidence type="ECO:0000256" key="1">
    <source>
        <dbReference type="ARBA" id="ARBA00004370"/>
    </source>
</evidence>
<keyword evidence="3" id="KW-1133">Transmembrane helix</keyword>
<keyword evidence="5" id="KW-1185">Reference proteome</keyword>
<dbReference type="GO" id="GO:0016020">
    <property type="term" value="C:membrane"/>
    <property type="evidence" value="ECO:0007669"/>
    <property type="project" value="UniProtKB-SubCell"/>
</dbReference>
<reference evidence="4" key="1">
    <citation type="submission" date="2020-01" db="EMBL/GenBank/DDBJ databases">
        <title>Genome Sequencing of Three Apophysomyces-Like Fungal Strains Confirms a Novel Fungal Genus in the Mucoromycota with divergent Burkholderia-like Endosymbiotic Bacteria.</title>
        <authorList>
            <person name="Stajich J.E."/>
            <person name="Macias A.M."/>
            <person name="Carter-House D."/>
            <person name="Lovett B."/>
            <person name="Kasson L.R."/>
            <person name="Berry K."/>
            <person name="Grigoriev I."/>
            <person name="Chang Y."/>
            <person name="Spatafora J."/>
            <person name="Kasson M.T."/>
        </authorList>
    </citation>
    <scope>NUCLEOTIDE SEQUENCE</scope>
    <source>
        <strain evidence="4">NRRL A-21654</strain>
    </source>
</reference>
<protein>
    <recommendedName>
        <fullName evidence="6">Late embryogenesis abundant protein LEA-2 subgroup domain-containing protein</fullName>
    </recommendedName>
</protein>
<dbReference type="OrthoDB" id="20273at2759"/>
<name>A0A8H7BYK9_9FUNG</name>
<sequence>MSNYYHHDDYYYSHNNNNNNYSHDAYALQQVPHSPAPPASAQHHDQRYYDQYYMDSQHHYDPPYSSKLATEGPTAATNTGYLPETHQRTSILNPNNQYLYLNDEKGYSDLKEKRSCCDLLCCGCCCGCCPRWIRWLACILLLIIVGLGIAVGVLAALFKTPEVKFNGLNGEPQFNLVGTNANISFQLSISVNNPNIESVTFSNILAKAYYPGYRDHSIGGGQKDNVHISSNAITNIIFPFSLTIGSADTGILTDILSKCGLLGGAKQNIKVDYDVTPTIKILGIPISPTISNSASFPCPLEGGLASLGDLTSKLPPDILRTLGQ</sequence>
<evidence type="ECO:0000256" key="3">
    <source>
        <dbReference type="SAM" id="Phobius"/>
    </source>
</evidence>
<gene>
    <name evidence="4" type="ORF">EC973_009314</name>
</gene>
<dbReference type="GO" id="GO:0098542">
    <property type="term" value="P:defense response to other organism"/>
    <property type="evidence" value="ECO:0007669"/>
    <property type="project" value="InterPro"/>
</dbReference>
<evidence type="ECO:0000313" key="4">
    <source>
        <dbReference type="EMBL" id="KAF7731550.1"/>
    </source>
</evidence>
<keyword evidence="3" id="KW-0812">Transmembrane</keyword>
<dbReference type="Proteomes" id="UP000605846">
    <property type="component" value="Unassembled WGS sequence"/>
</dbReference>
<dbReference type="InterPro" id="IPR044839">
    <property type="entry name" value="NDR1-like"/>
</dbReference>
<keyword evidence="2 3" id="KW-0472">Membrane</keyword>
<proteinExistence type="predicted"/>
<feature type="transmembrane region" description="Helical" evidence="3">
    <location>
        <begin position="132"/>
        <end position="158"/>
    </location>
</feature>
<organism evidence="4 5">
    <name type="scientific">Apophysomyces ossiformis</name>
    <dbReference type="NCBI Taxonomy" id="679940"/>
    <lineage>
        <taxon>Eukaryota</taxon>
        <taxon>Fungi</taxon>
        <taxon>Fungi incertae sedis</taxon>
        <taxon>Mucoromycota</taxon>
        <taxon>Mucoromycotina</taxon>
        <taxon>Mucoromycetes</taxon>
        <taxon>Mucorales</taxon>
        <taxon>Mucorineae</taxon>
        <taxon>Mucoraceae</taxon>
        <taxon>Apophysomyces</taxon>
    </lineage>
</organism>
<evidence type="ECO:0000256" key="2">
    <source>
        <dbReference type="ARBA" id="ARBA00023136"/>
    </source>
</evidence>
<dbReference type="PANTHER" id="PTHR31234:SF2">
    <property type="entry name" value="OS05G0199100 PROTEIN"/>
    <property type="match status" value="1"/>
</dbReference>
<comment type="subcellular location">
    <subcellularLocation>
        <location evidence="1">Membrane</location>
    </subcellularLocation>
</comment>
<dbReference type="PANTHER" id="PTHR31234">
    <property type="entry name" value="LATE EMBRYOGENESIS ABUNDANT (LEA) HYDROXYPROLINE-RICH GLYCOPROTEIN FAMILY"/>
    <property type="match status" value="1"/>
</dbReference>
<evidence type="ECO:0008006" key="6">
    <source>
        <dbReference type="Google" id="ProtNLM"/>
    </source>
</evidence>